<name>A0A9N9PPA7_9HELO</name>
<reference evidence="3" key="1">
    <citation type="submission" date="2021-07" db="EMBL/GenBank/DDBJ databases">
        <authorList>
            <person name="Durling M."/>
        </authorList>
    </citation>
    <scope>NUCLEOTIDE SEQUENCE</scope>
</reference>
<comment type="caution">
    <text evidence="3">The sequence shown here is derived from an EMBL/GenBank/DDBJ whole genome shotgun (WGS) entry which is preliminary data.</text>
</comment>
<dbReference type="PANTHER" id="PTHR35910:SF6">
    <property type="entry name" value="2EXR DOMAIN-CONTAINING PROTEIN"/>
    <property type="match status" value="1"/>
</dbReference>
<dbReference type="OrthoDB" id="3473305at2759"/>
<evidence type="ECO:0000313" key="3">
    <source>
        <dbReference type="EMBL" id="CAG8954426.1"/>
    </source>
</evidence>
<accession>A0A9N9PPA7</accession>
<dbReference type="Proteomes" id="UP000696280">
    <property type="component" value="Unassembled WGS sequence"/>
</dbReference>
<dbReference type="EMBL" id="CAJVRL010000056">
    <property type="protein sequence ID" value="CAG8954426.1"/>
    <property type="molecule type" value="Genomic_DNA"/>
</dbReference>
<feature type="region of interest" description="Disordered" evidence="1">
    <location>
        <begin position="1"/>
        <end position="37"/>
    </location>
</feature>
<proteinExistence type="predicted"/>
<dbReference type="Pfam" id="PF20150">
    <property type="entry name" value="2EXR"/>
    <property type="match status" value="1"/>
</dbReference>
<evidence type="ECO:0000313" key="4">
    <source>
        <dbReference type="Proteomes" id="UP000696280"/>
    </source>
</evidence>
<feature type="domain" description="2EXR" evidence="2">
    <location>
        <begin position="36"/>
        <end position="114"/>
    </location>
</feature>
<dbReference type="PANTHER" id="PTHR35910">
    <property type="entry name" value="2EXR DOMAIN-CONTAINING PROTEIN"/>
    <property type="match status" value="1"/>
</dbReference>
<evidence type="ECO:0000256" key="1">
    <source>
        <dbReference type="SAM" id="MobiDB-lite"/>
    </source>
</evidence>
<protein>
    <recommendedName>
        <fullName evidence="2">2EXR domain-containing protein</fullName>
    </recommendedName>
</protein>
<dbReference type="InterPro" id="IPR045518">
    <property type="entry name" value="2EXR"/>
</dbReference>
<organism evidence="3 4">
    <name type="scientific">Hymenoscyphus fraxineus</name>
    <dbReference type="NCBI Taxonomy" id="746836"/>
    <lineage>
        <taxon>Eukaryota</taxon>
        <taxon>Fungi</taxon>
        <taxon>Dikarya</taxon>
        <taxon>Ascomycota</taxon>
        <taxon>Pezizomycotina</taxon>
        <taxon>Leotiomycetes</taxon>
        <taxon>Helotiales</taxon>
        <taxon>Helotiaceae</taxon>
        <taxon>Hymenoscyphus</taxon>
    </lineage>
</organism>
<gene>
    <name evidence="3" type="ORF">HYFRA_00006053</name>
</gene>
<feature type="compositionally biased region" description="Polar residues" evidence="1">
    <location>
        <begin position="1"/>
        <end position="28"/>
    </location>
</feature>
<sequence length="243" mass="28330">MGNQNNHTAMEGSPQNSHPQDQNNHTQPPNLPPGRNLPTELRLQIWDEFLKSERSGTHPRIHALKLNPRTNQFHSNQPISPLLHISHETRAFYLAHSHTSPGFSNYINFPLDTLYFLQDPNLKEQLTTYLTRTPGHQEIEQLAMSYNSSPREIDIQQTFCRVTSLRRFVTVFDDKRSRADAWADHDISFSCTSKERDTYEARRGGLYDAREFYNFVDMEEYLKKHGNSLKNHYGYIIDTNQNP</sequence>
<keyword evidence="4" id="KW-1185">Reference proteome</keyword>
<evidence type="ECO:0000259" key="2">
    <source>
        <dbReference type="Pfam" id="PF20150"/>
    </source>
</evidence>
<dbReference type="AlphaFoldDB" id="A0A9N9PPA7"/>